<dbReference type="InterPro" id="IPR029052">
    <property type="entry name" value="Metallo-depent_PP-like"/>
</dbReference>
<organism evidence="5 6">
    <name type="scientific">Mycena chlorophos</name>
    <name type="common">Agaric fungus</name>
    <name type="synonym">Agaricus chlorophos</name>
    <dbReference type="NCBI Taxonomy" id="658473"/>
    <lineage>
        <taxon>Eukaryota</taxon>
        <taxon>Fungi</taxon>
        <taxon>Dikarya</taxon>
        <taxon>Basidiomycota</taxon>
        <taxon>Agaricomycotina</taxon>
        <taxon>Agaricomycetes</taxon>
        <taxon>Agaricomycetidae</taxon>
        <taxon>Agaricales</taxon>
        <taxon>Marasmiineae</taxon>
        <taxon>Mycenaceae</taxon>
        <taxon>Mycena</taxon>
    </lineage>
</organism>
<dbReference type="GO" id="GO:0008168">
    <property type="term" value="F:methyltransferase activity"/>
    <property type="evidence" value="ECO:0007669"/>
    <property type="project" value="UniProtKB-KW"/>
</dbReference>
<keyword evidence="5" id="KW-0489">Methyltransferase</keyword>
<keyword evidence="5" id="KW-0808">Transferase</keyword>
<proteinExistence type="inferred from homology"/>
<keyword evidence="6" id="KW-1185">Reference proteome</keyword>
<evidence type="ECO:0000256" key="3">
    <source>
        <dbReference type="SAM" id="MobiDB-lite"/>
    </source>
</evidence>
<comment type="similarity">
    <text evidence="1 2">Belongs to the 5'-nucleotidase family.</text>
</comment>
<dbReference type="InterPro" id="IPR006179">
    <property type="entry name" value="5_nucleotidase/apyrase"/>
</dbReference>
<evidence type="ECO:0000256" key="1">
    <source>
        <dbReference type="ARBA" id="ARBA00006654"/>
    </source>
</evidence>
<feature type="region of interest" description="Disordered" evidence="3">
    <location>
        <begin position="654"/>
        <end position="674"/>
    </location>
</feature>
<dbReference type="PANTHER" id="PTHR11575:SF48">
    <property type="entry name" value="5'-NUCLEOTIDASE"/>
    <property type="match status" value="1"/>
</dbReference>
<dbReference type="GO" id="GO:0009166">
    <property type="term" value="P:nucleotide catabolic process"/>
    <property type="evidence" value="ECO:0007669"/>
    <property type="project" value="InterPro"/>
</dbReference>
<sequence length="689" mass="75817">MHRLQLLHFNDVYRCAPQKLAPKSDETIDVTQFAALLESLRTEDGLVLFSGDLFAPSVESSVTRGSHMVPVINELRPDVALTGSSIFSVVNRSVNSTQETMISISDILIYPNSSTPRNLCLAFHSLPWLLSNILDTDTSTVPAGLLEFVVLERQGIRIGVIGLVEKWVASASGMISIDKFREWIGTVATWPRNFLYEDMKTVGLRLSERLRGEGKCDIVIALTHCRVPNDIALAKGLLALSPAAETRRLLASSHGVDLILGGHDHLYYASRGMSAWDGYDLTEDVLGAEGDEGDVLVCKSGTDFRDLSELQLELEDTPSGSVRRKVITAIKGKRHSTKPGSASSPKLAEILKTVLSSVSSTMKSPVCNTAVELDLRSQYIRTKESAVCNWFADVIRHAYDDSSAMLDGGGSDAVFVCAGTFRGDSTYGPGAVTLGDILEILPFEDPIIVVELDGAAIYDALESSLETWPAQEGRFPVVSGMRVSWDSRKKPGERVLGVWLTKEIAQSSYHGVDGHDTPKVVDSMPIERTNTKTYKIVTRRALQYMAEGHDGFEALKRGKHLIDDESGQMMSTIVRKYLMGSHFVSTMSKFATSDIAHLHPTTQKAIGRESVRAKWQHAAKLVLNQVRSRAHYLDHHRVANLESMDAVDACDGHKMRRGEKQEQPRSEGWGEDLLTISPVVDGRLKDEGR</sequence>
<dbReference type="GO" id="GO:0032259">
    <property type="term" value="P:methylation"/>
    <property type="evidence" value="ECO:0007669"/>
    <property type="project" value="UniProtKB-KW"/>
</dbReference>
<gene>
    <name evidence="5" type="ORF">HMN09_00046900</name>
</gene>
<dbReference type="PRINTS" id="PR01607">
    <property type="entry name" value="APYRASEFAMLY"/>
</dbReference>
<dbReference type="InterPro" id="IPR008334">
    <property type="entry name" value="5'-Nucleotdase_C"/>
</dbReference>
<evidence type="ECO:0000256" key="2">
    <source>
        <dbReference type="RuleBase" id="RU362119"/>
    </source>
</evidence>
<accession>A0A8H6WMJ0</accession>
<keyword evidence="2" id="KW-0547">Nucleotide-binding</keyword>
<protein>
    <submittedName>
        <fullName evidence="5">25S rRNA adenine-N(1) methyltransferase</fullName>
    </submittedName>
</protein>
<feature type="domain" description="5'-Nucleotidase C-terminal" evidence="4">
    <location>
        <begin position="376"/>
        <end position="557"/>
    </location>
</feature>
<reference evidence="5" key="1">
    <citation type="submission" date="2020-05" db="EMBL/GenBank/DDBJ databases">
        <title>Mycena genomes resolve the evolution of fungal bioluminescence.</title>
        <authorList>
            <person name="Tsai I.J."/>
        </authorList>
    </citation>
    <scope>NUCLEOTIDE SEQUENCE</scope>
    <source>
        <strain evidence="5">110903Hualien_Pintung</strain>
    </source>
</reference>
<dbReference type="SUPFAM" id="SSF55816">
    <property type="entry name" value="5'-nucleotidase (syn. UDP-sugar hydrolase), C-terminal domain"/>
    <property type="match status" value="1"/>
</dbReference>
<dbReference type="Pfam" id="PF02872">
    <property type="entry name" value="5_nucleotid_C"/>
    <property type="match status" value="1"/>
</dbReference>
<dbReference type="PANTHER" id="PTHR11575">
    <property type="entry name" value="5'-NUCLEOTIDASE-RELATED"/>
    <property type="match status" value="1"/>
</dbReference>
<dbReference type="Proteomes" id="UP000613580">
    <property type="component" value="Unassembled WGS sequence"/>
</dbReference>
<name>A0A8H6WMJ0_MYCCL</name>
<keyword evidence="2" id="KW-0378">Hydrolase</keyword>
<dbReference type="OrthoDB" id="10252235at2759"/>
<dbReference type="InterPro" id="IPR036907">
    <property type="entry name" value="5'-Nucleotdase_C_sf"/>
</dbReference>
<evidence type="ECO:0000313" key="5">
    <source>
        <dbReference type="EMBL" id="KAF7322681.1"/>
    </source>
</evidence>
<dbReference type="Gene3D" id="3.90.780.10">
    <property type="entry name" value="5'-Nucleotidase, C-terminal domain"/>
    <property type="match status" value="1"/>
</dbReference>
<evidence type="ECO:0000259" key="4">
    <source>
        <dbReference type="Pfam" id="PF02872"/>
    </source>
</evidence>
<dbReference type="GO" id="GO:0000166">
    <property type="term" value="F:nucleotide binding"/>
    <property type="evidence" value="ECO:0007669"/>
    <property type="project" value="UniProtKB-KW"/>
</dbReference>
<evidence type="ECO:0000313" key="6">
    <source>
        <dbReference type="Proteomes" id="UP000613580"/>
    </source>
</evidence>
<dbReference type="Gene3D" id="3.60.21.10">
    <property type="match status" value="1"/>
</dbReference>
<comment type="caution">
    <text evidence="5">The sequence shown here is derived from an EMBL/GenBank/DDBJ whole genome shotgun (WGS) entry which is preliminary data.</text>
</comment>
<dbReference type="SUPFAM" id="SSF56300">
    <property type="entry name" value="Metallo-dependent phosphatases"/>
    <property type="match status" value="1"/>
</dbReference>
<dbReference type="GO" id="GO:0016787">
    <property type="term" value="F:hydrolase activity"/>
    <property type="evidence" value="ECO:0007669"/>
    <property type="project" value="UniProtKB-KW"/>
</dbReference>
<feature type="compositionally biased region" description="Basic and acidic residues" evidence="3">
    <location>
        <begin position="654"/>
        <end position="665"/>
    </location>
</feature>
<dbReference type="AlphaFoldDB" id="A0A8H6WMJ0"/>
<dbReference type="EMBL" id="JACAZE010000001">
    <property type="protein sequence ID" value="KAF7322681.1"/>
    <property type="molecule type" value="Genomic_DNA"/>
</dbReference>